<dbReference type="EMBL" id="VJNA01000084">
    <property type="protein sequence ID" value="TSE18198.1"/>
    <property type="molecule type" value="Genomic_DNA"/>
</dbReference>
<sequence>MQPIAHLTLEVTAPHAVVLFQMPDDGLDRLAAFELPARFGAQAPHLAPMHEAHLGVVGIHPAVAQIDEGRLRLDARVLHQDRGLLDLLGKGVTVVGVAVEGAGTDDEVTLEGAGHAHFDPELVWPARLAFVDAFDLRGVPAVELGLAIDTATLGALRHDASRLVERLAQRLPQGLPGVRNLALDLARQARHDRALPRHHSAQAFELPCVRIAPRLARQGLAFTLKSLLEFDPQVLGRLHELGARRLQQPAVGGVGDGLLLHGAVHRHAPQVLALDELEGCCHVDGLR</sequence>
<keyword evidence="2" id="KW-1185">Reference proteome</keyword>
<comment type="caution">
    <text evidence="1">The sequence shown here is derived from an EMBL/GenBank/DDBJ whole genome shotgun (WGS) entry which is preliminary data.</text>
</comment>
<gene>
    <name evidence="1" type="ORF">Taqua_02561</name>
</gene>
<evidence type="ECO:0000313" key="2">
    <source>
        <dbReference type="Proteomes" id="UP000318554"/>
    </source>
</evidence>
<dbReference type="Proteomes" id="UP000318554">
    <property type="component" value="Unassembled WGS sequence"/>
</dbReference>
<organism evidence="1 2">
    <name type="scientific">Tepidimonas aquatica</name>
    <dbReference type="NCBI Taxonomy" id="247482"/>
    <lineage>
        <taxon>Bacteria</taxon>
        <taxon>Pseudomonadati</taxon>
        <taxon>Pseudomonadota</taxon>
        <taxon>Betaproteobacteria</taxon>
        <taxon>Burkholderiales</taxon>
        <taxon>Tepidimonas</taxon>
    </lineage>
</organism>
<accession>A0A554W3P1</accession>
<reference evidence="1 2" key="1">
    <citation type="submission" date="2019-07" db="EMBL/GenBank/DDBJ databases">
        <title>Tepidimonas aquatica CLN-1 draft genome.</title>
        <authorList>
            <person name="Da Costa M.S."/>
            <person name="Froufe H.J.C."/>
            <person name="Egas C."/>
            <person name="Albuquerque L."/>
        </authorList>
    </citation>
    <scope>NUCLEOTIDE SEQUENCE [LARGE SCALE GENOMIC DNA]</scope>
    <source>
        <strain evidence="1 2">CLN-1</strain>
    </source>
</reference>
<evidence type="ECO:0000313" key="1">
    <source>
        <dbReference type="EMBL" id="TSE18198.1"/>
    </source>
</evidence>
<dbReference type="AlphaFoldDB" id="A0A554W3P1"/>
<name>A0A554W3P1_9BURK</name>
<proteinExistence type="predicted"/>
<protein>
    <submittedName>
        <fullName evidence="1">Uncharacterized protein</fullName>
    </submittedName>
</protein>